<protein>
    <submittedName>
        <fullName evidence="4">Putative phage-related protein</fullName>
    </submittedName>
</protein>
<proteinExistence type="predicted"/>
<organism evidence="4">
    <name type="scientific">Clostridioides difficile</name>
    <name type="common">Peptoclostridium difficile</name>
    <dbReference type="NCBI Taxonomy" id="1496"/>
    <lineage>
        <taxon>Bacteria</taxon>
        <taxon>Bacillati</taxon>
        <taxon>Bacillota</taxon>
        <taxon>Clostridia</taxon>
        <taxon>Peptostreptococcales</taxon>
        <taxon>Peptostreptococcaceae</taxon>
        <taxon>Clostridioides</taxon>
    </lineage>
</organism>
<dbReference type="InterPro" id="IPR011741">
    <property type="entry name" value="Phg_2220_C"/>
</dbReference>
<gene>
    <name evidence="4" type="ORF">BN1095_560039</name>
    <name evidence="3" type="ORF">BN1096_740020</name>
    <name evidence="2" type="ORF">BN1097_500076</name>
</gene>
<sequence length="308" mass="36188">MSNSFYQLNSAVLYFNEKRDVNRIRFNHYVMRKENIQRLKGTLPRGQFMMTVRKAASDLDVSISTISRLVNEFIDLGILRLISRGVKGNCCSVYSYVCSESSNAEIVTKNGDIFKNIEKYIDATINNNQKTMKYKHRDELFKNSNTNLYSRINQESIDKDYDLIIHTGYETENETKKKELLKNNLNKKNLNKNTFENSDEDLTEDSTYKNPESIHEIIIRKLNSESGKNFKADLSITKALIDKRLKEGYSLEDFYKVIEAKVRRWRYTDMEIYIEPTILFGYEFESYLNEESSLSACNYGDMCYEDMY</sequence>
<evidence type="ECO:0000313" key="3">
    <source>
        <dbReference type="EMBL" id="CDS89264.1"/>
    </source>
</evidence>
<dbReference type="EMBL" id="LK932529">
    <property type="protein sequence ID" value="CDS89264.1"/>
    <property type="molecule type" value="Genomic_DNA"/>
</dbReference>
<dbReference type="NCBIfam" id="TIGR02220">
    <property type="entry name" value="phg_TIGR02220"/>
    <property type="match status" value="1"/>
</dbReference>
<dbReference type="AlphaFoldDB" id="A0A069ASJ0"/>
<accession>A0A069ASJ0</accession>
<dbReference type="EMBL" id="LK933249">
    <property type="protein sequence ID" value="CDT55619.1"/>
    <property type="molecule type" value="Genomic_DNA"/>
</dbReference>
<dbReference type="EMBL" id="LK932388">
    <property type="protein sequence ID" value="CDS85502.1"/>
    <property type="molecule type" value="Genomic_DNA"/>
</dbReference>
<feature type="domain" description="Phage conserved hypothetical protein C-terminal" evidence="1">
    <location>
        <begin position="218"/>
        <end position="289"/>
    </location>
</feature>
<evidence type="ECO:0000313" key="4">
    <source>
        <dbReference type="EMBL" id="CDT55619.1"/>
    </source>
</evidence>
<dbReference type="Pfam" id="PF09524">
    <property type="entry name" value="Phg_2220_C"/>
    <property type="match status" value="1"/>
</dbReference>
<evidence type="ECO:0000259" key="1">
    <source>
        <dbReference type="Pfam" id="PF09524"/>
    </source>
</evidence>
<reference evidence="4" key="1">
    <citation type="submission" date="2014-07" db="EMBL/GenBank/DDBJ databases">
        <authorList>
            <person name="Monot Marc"/>
        </authorList>
    </citation>
    <scope>NUCLEOTIDE SEQUENCE</scope>
    <source>
        <strain evidence="4">7032989</strain>
        <strain evidence="2">7032994</strain>
    </source>
</reference>
<dbReference type="RefSeq" id="WP_021367277.1">
    <property type="nucleotide sequence ID" value="NZ_BBYB01000097.1"/>
</dbReference>
<name>A0A069ASJ0_CLODI</name>
<evidence type="ECO:0000313" key="2">
    <source>
        <dbReference type="EMBL" id="CDS85502.1"/>
    </source>
</evidence>